<dbReference type="PANTHER" id="PTHR32305">
    <property type="match status" value="1"/>
</dbReference>
<dbReference type="InterPro" id="IPR006530">
    <property type="entry name" value="YD"/>
</dbReference>
<protein>
    <submittedName>
        <fullName evidence="2">RHS repeat protein</fullName>
    </submittedName>
</protein>
<dbReference type="RefSeq" id="WP_242156763.1">
    <property type="nucleotide sequence ID" value="NZ_JAKJPQ010000001.1"/>
</dbReference>
<feature type="domain" description="Fibronectin type-III" evidence="1">
    <location>
        <begin position="1522"/>
        <end position="1598"/>
    </location>
</feature>
<evidence type="ECO:0000313" key="2">
    <source>
        <dbReference type="EMBL" id="MCI2260284.1"/>
    </source>
</evidence>
<sequence length="1787" mass="190143">MTACLAPWRDGFVLLRFWLSRYSLESRDRSGSSARNGLKGKRQAMFKARLVIGMVLLCLCARVYAADDVAPYEEYEKKIKASQVVGPLKGDIFGESVSLYDRSVSFHATDVSVPGNNALPVSLGREFKVMNRRQEYVAKGFGDWEIDTPRVYGEFLAEKGWMTTSSSPAARCSMPSRPDAAMTVNGITYPGTADDVWHGYYLHVPGAGEQEMLVDNQTKTPRPTDGVSRPWITKDGWRLGCLASVSNYPGEGFLAISPAGVKYYFDYAIATQIKPYAMSFQGTGSLAPRARIALMASRVEDRFGNWVTYSYTGDKLSSIQSSDGRAIALNYNGDLISSVQANGQTWTYGYELSTAYPTPQGAYRLKTVTQPDGSQWIYSIASGNMLPTREPPAGGGASNCASEPDPMNGAVSLQVAHPSGAVGVFAFGYERQYRNHTPIIRCAVPAGQQPPVPYVPGYFDNYVLTSKTVTGPGLAQQTWNYAADTPATKFYTSGQATDPCPTCVPSKTVKVTNPDGTATAYEFGFMYGLNDGRLLSTTALDASGNTLSKTSNSYFADGDVAAQPFPAEMGQSLLGIPNPLTNVLRPLRIRTIVQDGVSYTWTANGFDAFARTLNVTRASPWHSRTDATEYYDDLGKWILGQSAKSTNSDTGLVESQTSFDGNAMPAQRWSFGKLRLSLSYNSDGTLATAKDGNANTTTLSNWKRGVPQSIRYADGTTESATVNDSGWITSTTDENGYTTSYGYDTMGRLSSIAYPANDTVSWNATTQAFEQVSGSEYGLDAGHWRQTVATGNARKLTYFDALWRPVLTREFDAGNEAATQRFQKFAYDYDGRTTFSSYPGSSDTLSTGTWTEYDALGRTTSVSQDSELGLLTTRTEYLSGIRTLVTNPRGQQTTTGFQVFDQPDYSKPVWIMHPEGAVTEIPHDVFGKTLAIHRRNGDSSLAVTRNYVYDDYQQLCKTVEPETGATVMDYDAAGNLAWSAGGQSYTSTSSCNRTDVAASAKVGRSYDARNHLATLAFPDGVGNQSFVYTADGLPAQVTTNNSNGGNAVVNTYTYNKRRLLLSESMTQPGSSGLSLVYAYTADGHPAGVTYPSGLALNYAPNALGQATQANGYALGVSYYPNGAIKQFTYGNGIVHTMAQNARQLPSRSSDSGGGNPLDLGYTYDANGNVGAITDYARGRQTRSMGYDGLDRLISTQSAMFGGDNLARYSYNVLDDLTAVKVGGSRDYSYFYNANRQLLSVNNSSDNSAVIGLSYDAQGNLSNKNGVNYVFDKGNRLREVTGVETYRYDAQGRRVLASSPSLGDIVSLYGQDGVLRYQRDERVGKISEYVYLGGSLLAKVSNLPTLASPSVTVPGYSSSGSYAVQWTTVASANRYELQEQAGGGNWAALYSGTATSQAISGKSAGSYAYRARACLGSYCGAWSATATAVVQFAPSDAPSISVPATGVVGNYTISWGTVTGAATYSLEESANGGNWSVSYSGSAQSNAYSGKAAGSYAYRVRGCNPAGCGPYSGTGTVQAVYAPGSAPSLSAPATNTTGSYTLSWSTVATTVSYNLEESSDGGGNWSGIASVGGTSAGVSGRGAGTYLYRIKACNAAGCGPYSGNASTQVIFAPSGAPSLSAPASAGVNGYTVSWSGVATASSYTLEESANGGGWTATQNANATSQAFSGKGNGSYAYRAKACNVAGCGPYSNTQTTVVNTSPPATPSFNSGYRYLNTSPVRFELDWTASARATRYEITGAVSYSGPNTNVTLNKTGSVNTVQVRACNDNGCSAWSAAFTPTAEGGKGK</sequence>
<dbReference type="SUPFAM" id="SSF49265">
    <property type="entry name" value="Fibronectin type III"/>
    <property type="match status" value="3"/>
</dbReference>
<dbReference type="PANTHER" id="PTHR32305:SF15">
    <property type="entry name" value="PROTEIN RHSA-RELATED"/>
    <property type="match status" value="1"/>
</dbReference>
<dbReference type="InterPro" id="IPR036116">
    <property type="entry name" value="FN3_sf"/>
</dbReference>
<evidence type="ECO:0000259" key="1">
    <source>
        <dbReference type="SMART" id="SM00060"/>
    </source>
</evidence>
<feature type="domain" description="Fibronectin type-III" evidence="1">
    <location>
        <begin position="1702"/>
        <end position="1771"/>
    </location>
</feature>
<dbReference type="Proteomes" id="UP001430647">
    <property type="component" value="Unassembled WGS sequence"/>
</dbReference>
<evidence type="ECO:0000313" key="3">
    <source>
        <dbReference type="Proteomes" id="UP001430647"/>
    </source>
</evidence>
<organism evidence="2 3">
    <name type="scientific">Xanthomonas indica</name>
    <dbReference type="NCBI Taxonomy" id="2912242"/>
    <lineage>
        <taxon>Bacteria</taxon>
        <taxon>Pseudomonadati</taxon>
        <taxon>Pseudomonadota</taxon>
        <taxon>Gammaproteobacteria</taxon>
        <taxon>Lysobacterales</taxon>
        <taxon>Lysobacteraceae</taxon>
        <taxon>Xanthomonas</taxon>
    </lineage>
</organism>
<gene>
    <name evidence="2" type="ORF">L3V74_01930</name>
</gene>
<dbReference type="NCBIfam" id="TIGR01643">
    <property type="entry name" value="YD_repeat_2x"/>
    <property type="match status" value="1"/>
</dbReference>
<dbReference type="EMBL" id="JAKJPQ010000001">
    <property type="protein sequence ID" value="MCI2260284.1"/>
    <property type="molecule type" value="Genomic_DNA"/>
</dbReference>
<dbReference type="Gene3D" id="2.180.10.10">
    <property type="entry name" value="RHS repeat-associated core"/>
    <property type="match status" value="1"/>
</dbReference>
<dbReference type="InterPro" id="IPR031325">
    <property type="entry name" value="RHS_repeat"/>
</dbReference>
<dbReference type="InterPro" id="IPR050708">
    <property type="entry name" value="T6SS_VgrG/RHS"/>
</dbReference>
<keyword evidence="3" id="KW-1185">Reference proteome</keyword>
<dbReference type="InterPro" id="IPR003961">
    <property type="entry name" value="FN3_dom"/>
</dbReference>
<comment type="caution">
    <text evidence="2">The sequence shown here is derived from an EMBL/GenBank/DDBJ whole genome shotgun (WGS) entry which is preliminary data.</text>
</comment>
<dbReference type="InterPro" id="IPR013783">
    <property type="entry name" value="Ig-like_fold"/>
</dbReference>
<accession>A0ABS9WKN1</accession>
<reference evidence="2 3" key="1">
    <citation type="journal article" date="2022" name="Curr. Microbiol.">
        <title>Xanthomonas indica sp. nov., a Novel Member of Non-Pathogenic Xanthomonas Community from Healthy Rice Seeds.</title>
        <authorList>
            <person name="Rana R."/>
            <person name="Madhavan V.N."/>
            <person name="Saroha T."/>
            <person name="Bansal K."/>
            <person name="Kaur A."/>
            <person name="Sonti R.V."/>
            <person name="Patel H.K."/>
            <person name="Patil P.B."/>
        </authorList>
    </citation>
    <scope>NUCLEOTIDE SEQUENCE [LARGE SCALE GENOMIC DNA]</scope>
    <source>
        <strain evidence="2 3">PPL560</strain>
    </source>
</reference>
<proteinExistence type="predicted"/>
<dbReference type="SMART" id="SM00060">
    <property type="entry name" value="FN3"/>
    <property type="match status" value="2"/>
</dbReference>
<dbReference type="Pfam" id="PF05593">
    <property type="entry name" value="RHS_repeat"/>
    <property type="match status" value="1"/>
</dbReference>
<name>A0ABS9WKN1_9XANT</name>
<dbReference type="Gene3D" id="2.60.40.10">
    <property type="entry name" value="Immunoglobulins"/>
    <property type="match status" value="3"/>
</dbReference>